<dbReference type="EMBL" id="CP007389">
    <property type="protein sequence ID" value="APT73705.1"/>
    <property type="molecule type" value="Genomic_DNA"/>
</dbReference>
<keyword evidence="3" id="KW-0413">Isomerase</keyword>
<evidence type="ECO:0000259" key="2">
    <source>
        <dbReference type="PROSITE" id="PS51464"/>
    </source>
</evidence>
<keyword evidence="4" id="KW-1185">Reference proteome</keyword>
<protein>
    <submittedName>
        <fullName evidence="3">Sugar isomerase</fullName>
    </submittedName>
</protein>
<dbReference type="Gene3D" id="3.40.50.10490">
    <property type="entry name" value="Glucose-6-phosphate isomerase like protein, domain 1"/>
    <property type="match status" value="2"/>
</dbReference>
<dbReference type="InterPro" id="IPR046348">
    <property type="entry name" value="SIS_dom_sf"/>
</dbReference>
<dbReference type="RefSeq" id="WP_012056918.1">
    <property type="nucleotide sequence ID" value="NZ_CP007389.1"/>
</dbReference>
<evidence type="ECO:0000313" key="4">
    <source>
        <dbReference type="Proteomes" id="UP000185490"/>
    </source>
</evidence>
<sequence length="302" mass="34173">MNYTYLEITRIPKLLKMIGNYSLEFSNSKMYTFVGCGSSYNLAYTASNVLKNFGIKSNVMTGGKVVAFNYAPKTDVGIFISRTGESTETVKAAEIFKEHGIHTIGITCEKGTSLEKVCSQTFSFDFLHEESIVMTGSFVSILHFLIKKENIDEISSKIIYDSEVILDKINLKGYNHFVFLGFDEEYGISKEGALKIQEMAKQFVEFHEPLEYRHGPISRLTENSLVVINSKDTKYEFQLKKELEKHTKVIYLGKNGDLDIEYNKGLETPLKIIFSQILAYKKAIISGLNPDKPDKLSKSVIL</sequence>
<dbReference type="GO" id="GO:0016853">
    <property type="term" value="F:isomerase activity"/>
    <property type="evidence" value="ECO:0007669"/>
    <property type="project" value="UniProtKB-KW"/>
</dbReference>
<dbReference type="Pfam" id="PF01380">
    <property type="entry name" value="SIS"/>
    <property type="match status" value="2"/>
</dbReference>
<organism evidence="3 4">
    <name type="scientific">Thermosipho melanesiensis</name>
    <dbReference type="NCBI Taxonomy" id="46541"/>
    <lineage>
        <taxon>Bacteria</taxon>
        <taxon>Thermotogati</taxon>
        <taxon>Thermotogota</taxon>
        <taxon>Thermotogae</taxon>
        <taxon>Thermotogales</taxon>
        <taxon>Fervidobacteriaceae</taxon>
        <taxon>Thermosipho</taxon>
    </lineage>
</organism>
<feature type="domain" description="SIS" evidence="2">
    <location>
        <begin position="21"/>
        <end position="155"/>
    </location>
</feature>
<evidence type="ECO:0000313" key="3">
    <source>
        <dbReference type="EMBL" id="APT73705.1"/>
    </source>
</evidence>
<dbReference type="Proteomes" id="UP000185490">
    <property type="component" value="Chromosome"/>
</dbReference>
<dbReference type="PANTHER" id="PTHR10937:SF4">
    <property type="entry name" value="GLUCOSAMINE-6-PHOSPHATE DEAMINASE"/>
    <property type="match status" value="1"/>
</dbReference>
<dbReference type="CDD" id="cd05009">
    <property type="entry name" value="SIS_GlmS_GlmD_2"/>
    <property type="match status" value="1"/>
</dbReference>
<dbReference type="PANTHER" id="PTHR10937">
    <property type="entry name" value="GLUCOSAMINE--FRUCTOSE-6-PHOSPHATE AMINOTRANSFERASE, ISOMERIZING"/>
    <property type="match status" value="1"/>
</dbReference>
<keyword evidence="1" id="KW-0677">Repeat</keyword>
<gene>
    <name evidence="3" type="ORF">BW47_03760</name>
</gene>
<name>A0ABN4UUL9_9BACT</name>
<dbReference type="PROSITE" id="PS51464">
    <property type="entry name" value="SIS"/>
    <property type="match status" value="1"/>
</dbReference>
<dbReference type="InterPro" id="IPR035466">
    <property type="entry name" value="GlmS/AgaS_SIS"/>
</dbReference>
<dbReference type="InterPro" id="IPR035490">
    <property type="entry name" value="GlmS/FrlB_SIS"/>
</dbReference>
<evidence type="ECO:0000256" key="1">
    <source>
        <dbReference type="ARBA" id="ARBA00022737"/>
    </source>
</evidence>
<proteinExistence type="predicted"/>
<dbReference type="CDD" id="cd05008">
    <property type="entry name" value="SIS_GlmS_GlmD_1"/>
    <property type="match status" value="1"/>
</dbReference>
<dbReference type="SUPFAM" id="SSF53697">
    <property type="entry name" value="SIS domain"/>
    <property type="match status" value="1"/>
</dbReference>
<accession>A0ABN4UUL9</accession>
<reference evidence="3 4" key="1">
    <citation type="submission" date="2014-02" db="EMBL/GenBank/DDBJ databases">
        <title>Diversity of Thermotogales isolates from hydrothermal vents.</title>
        <authorList>
            <person name="Haverkamp T.H.A."/>
            <person name="Lossouarn J."/>
            <person name="Geslin C."/>
            <person name="Nesbo C.L."/>
        </authorList>
    </citation>
    <scope>NUCLEOTIDE SEQUENCE [LARGE SCALE GENOMIC DNA]</scope>
    <source>
        <strain evidence="3 4">431</strain>
    </source>
</reference>
<dbReference type="InterPro" id="IPR001347">
    <property type="entry name" value="SIS_dom"/>
</dbReference>